<reference evidence="3" key="1">
    <citation type="submission" date="2022-11" db="UniProtKB">
        <authorList>
            <consortium name="WormBaseParasite"/>
        </authorList>
    </citation>
    <scope>IDENTIFICATION</scope>
</reference>
<feature type="region of interest" description="Disordered" evidence="1">
    <location>
        <begin position="105"/>
        <end position="147"/>
    </location>
</feature>
<dbReference type="WBParaSite" id="PSAMB.scaffold2479size22966.g18029.t1">
    <property type="protein sequence ID" value="PSAMB.scaffold2479size22966.g18029.t1"/>
    <property type="gene ID" value="PSAMB.scaffold2479size22966.g18029"/>
</dbReference>
<dbReference type="AlphaFoldDB" id="A0A914VST5"/>
<organism evidence="2 3">
    <name type="scientific">Plectus sambesii</name>
    <dbReference type="NCBI Taxonomy" id="2011161"/>
    <lineage>
        <taxon>Eukaryota</taxon>
        <taxon>Metazoa</taxon>
        <taxon>Ecdysozoa</taxon>
        <taxon>Nematoda</taxon>
        <taxon>Chromadorea</taxon>
        <taxon>Plectida</taxon>
        <taxon>Plectina</taxon>
        <taxon>Plectoidea</taxon>
        <taxon>Plectidae</taxon>
        <taxon>Plectus</taxon>
    </lineage>
</organism>
<sequence length="213" mass="23267">MRPLSDNDTRDGRSACSSEDGGDRVVVAASGRSYQAGRSHEERRYTGTAQSAAAAVSPGRGTHPNRYCLFVPPCRRRRAAGGPLVLLRANNADEHISRPTAVIIRRPTNRSESGRRHATRRDGARRDAPGIADGGQEEATADTDQPADWLDYSGGKCLHTEKIALRCARGRRRQLQRDQKAGAIPHATAFVFGLDGPLQRFVCLPARRAHPLR</sequence>
<feature type="compositionally biased region" description="Basic and acidic residues" evidence="1">
    <location>
        <begin position="112"/>
        <end position="128"/>
    </location>
</feature>
<evidence type="ECO:0000313" key="3">
    <source>
        <dbReference type="WBParaSite" id="PSAMB.scaffold2479size22966.g18029.t1"/>
    </source>
</evidence>
<evidence type="ECO:0000313" key="2">
    <source>
        <dbReference type="Proteomes" id="UP000887566"/>
    </source>
</evidence>
<name>A0A914VST5_9BILA</name>
<keyword evidence="2" id="KW-1185">Reference proteome</keyword>
<proteinExistence type="predicted"/>
<feature type="region of interest" description="Disordered" evidence="1">
    <location>
        <begin position="1"/>
        <end position="48"/>
    </location>
</feature>
<dbReference type="Proteomes" id="UP000887566">
    <property type="component" value="Unplaced"/>
</dbReference>
<evidence type="ECO:0000256" key="1">
    <source>
        <dbReference type="SAM" id="MobiDB-lite"/>
    </source>
</evidence>
<accession>A0A914VST5</accession>
<feature type="compositionally biased region" description="Basic and acidic residues" evidence="1">
    <location>
        <begin position="1"/>
        <end position="13"/>
    </location>
</feature>
<protein>
    <submittedName>
        <fullName evidence="3">Uncharacterized protein</fullName>
    </submittedName>
</protein>